<dbReference type="InterPro" id="IPR025375">
    <property type="entry name" value="DUF4365"/>
</dbReference>
<organism evidence="2">
    <name type="scientific">Candidatus Heimdallarchaeum aukensis</name>
    <dbReference type="NCBI Taxonomy" id="2876573"/>
    <lineage>
        <taxon>Archaea</taxon>
        <taxon>Promethearchaeati</taxon>
        <taxon>Candidatus Heimdallarchaeota</taxon>
        <taxon>Candidatus Heimdallarchaeia (ex Rinke et al. 2021) (nom. nud.)</taxon>
        <taxon>Candidatus Heimdallarchaeales</taxon>
        <taxon>Candidatus Heimdallarchaeaceae</taxon>
        <taxon>Candidatus Heimdallarchaeum</taxon>
    </lineage>
</organism>
<dbReference type="EMBL" id="CP084166">
    <property type="protein sequence ID" value="UJG39992.1"/>
    <property type="molecule type" value="Genomic_DNA"/>
</dbReference>
<dbReference type="AlphaFoldDB" id="A0A9Y1BJL6"/>
<evidence type="ECO:0000259" key="1">
    <source>
        <dbReference type="Pfam" id="PF14280"/>
    </source>
</evidence>
<dbReference type="Pfam" id="PF14280">
    <property type="entry name" value="DUF4365"/>
    <property type="match status" value="1"/>
</dbReference>
<reference evidence="2" key="1">
    <citation type="journal article" date="2022" name="Nat. Microbiol.">
        <title>Unique mobile elements and scalable gene flow at the prokaryote-eukaryote boundary revealed by circularized Asgard archaea genomes.</title>
        <authorList>
            <person name="Wu F."/>
            <person name="Speth D.R."/>
            <person name="Philosof A."/>
            <person name="Cremiere A."/>
            <person name="Narayanan A."/>
            <person name="Barco R.A."/>
            <person name="Connon S.A."/>
            <person name="Amend J.P."/>
            <person name="Antoshechkin I.A."/>
            <person name="Orphan V.J."/>
        </authorList>
    </citation>
    <scope>NUCLEOTIDE SEQUENCE</scope>
    <source>
        <strain evidence="2">PM71</strain>
    </source>
</reference>
<feature type="domain" description="DUF4365" evidence="1">
    <location>
        <begin position="26"/>
        <end position="138"/>
    </location>
</feature>
<sequence length="472" mass="56498">MASRTHIQEYESCIVFQKFMIEENILVNFCKHIDFGIDGELDILQEEPRDDFYEERRAIDIDLRKKAFVQLKSKREKSRVNEDGTVSYSFKKRHLKLWQNSPIPVFVFLVYLDDSKEIYWTYVDIDLQIEEGESECQNLTLEKLERGCRNKFNKIIEEHYKKTGYKYNVSTKLPMFRDFIERRKQGLELRKSLIFKELNPIEDKKAKMLSPFPKSGLRSKTSYSGYALSIDDFYEKIDDDEYINELFSRKSRIESNIIESVYKAEVAKIKYDLVNNHETFFDDSWIEIFENITKITEEYTRPILFINSELRDIIRGIPAADRPSLVNQVLHNSKEDAISHSHYENIINGKNVYFYFFYIPRHLSKKFPVLNDIKIIILDREKVKYIVKEPLRLEWRTITRPVQVDIIDGAAYKVTKKEEEWDWFDFTCYTIGEIRNEGPIKIYKFSEDEKKELQDFEDRLIKLTKSRKITKE</sequence>
<accession>A0A9Y1BJL6</accession>
<name>A0A9Y1BJL6_9ARCH</name>
<gene>
    <name evidence="2" type="ORF">K9W45_09065</name>
</gene>
<proteinExistence type="predicted"/>
<evidence type="ECO:0000313" key="2">
    <source>
        <dbReference type="EMBL" id="UJG39992.1"/>
    </source>
</evidence>
<protein>
    <submittedName>
        <fullName evidence="2">DUF4365 domain-containing protein</fullName>
    </submittedName>
</protein>
<dbReference type="Proteomes" id="UP001201020">
    <property type="component" value="Chromosome"/>
</dbReference>